<comment type="subcellular location">
    <subcellularLocation>
        <location evidence="1">Nucleus</location>
    </subcellularLocation>
</comment>
<feature type="compositionally biased region" description="Low complexity" evidence="4">
    <location>
        <begin position="245"/>
        <end position="256"/>
    </location>
</feature>
<name>A0A7R8X382_9CRUS</name>
<feature type="compositionally biased region" description="Low complexity" evidence="4">
    <location>
        <begin position="84"/>
        <end position="93"/>
    </location>
</feature>
<evidence type="ECO:0000256" key="1">
    <source>
        <dbReference type="ARBA" id="ARBA00004123"/>
    </source>
</evidence>
<gene>
    <name evidence="6" type="ORF">DSTB1V02_LOCUS3131</name>
</gene>
<dbReference type="InterPro" id="IPR026896">
    <property type="entry name" value="CSTF_C"/>
</dbReference>
<evidence type="ECO:0000256" key="3">
    <source>
        <dbReference type="ARBA" id="ARBA00023242"/>
    </source>
</evidence>
<dbReference type="GO" id="GO:0003729">
    <property type="term" value="F:mRNA binding"/>
    <property type="evidence" value="ECO:0007669"/>
    <property type="project" value="TreeGrafter"/>
</dbReference>
<feature type="compositionally biased region" description="Pro residues" evidence="4">
    <location>
        <begin position="71"/>
        <end position="83"/>
    </location>
</feature>
<evidence type="ECO:0000256" key="4">
    <source>
        <dbReference type="SAM" id="MobiDB-lite"/>
    </source>
</evidence>
<dbReference type="InterPro" id="IPR038192">
    <property type="entry name" value="CSTF_C_sf"/>
</dbReference>
<evidence type="ECO:0000313" key="6">
    <source>
        <dbReference type="EMBL" id="CAD7243198.1"/>
    </source>
</evidence>
<feature type="domain" description="Transcription termination and cleavage factor C-terminal" evidence="5">
    <location>
        <begin position="256"/>
        <end position="296"/>
    </location>
</feature>
<organism evidence="6">
    <name type="scientific">Darwinula stevensoni</name>
    <dbReference type="NCBI Taxonomy" id="69355"/>
    <lineage>
        <taxon>Eukaryota</taxon>
        <taxon>Metazoa</taxon>
        <taxon>Ecdysozoa</taxon>
        <taxon>Arthropoda</taxon>
        <taxon>Crustacea</taxon>
        <taxon>Oligostraca</taxon>
        <taxon>Ostracoda</taxon>
        <taxon>Podocopa</taxon>
        <taxon>Podocopida</taxon>
        <taxon>Darwinulocopina</taxon>
        <taxon>Darwinuloidea</taxon>
        <taxon>Darwinulidae</taxon>
        <taxon>Darwinula</taxon>
    </lineage>
</organism>
<reference evidence="6" key="1">
    <citation type="submission" date="2020-11" db="EMBL/GenBank/DDBJ databases">
        <authorList>
            <person name="Tran Van P."/>
        </authorList>
    </citation>
    <scope>NUCLEOTIDE SEQUENCE</scope>
</reference>
<dbReference type="GO" id="GO:0005847">
    <property type="term" value="C:mRNA cleavage and polyadenylation specificity factor complex"/>
    <property type="evidence" value="ECO:0007669"/>
    <property type="project" value="TreeGrafter"/>
</dbReference>
<evidence type="ECO:0000259" key="5">
    <source>
        <dbReference type="Pfam" id="PF14304"/>
    </source>
</evidence>
<dbReference type="AlphaFoldDB" id="A0A7R8X382"/>
<evidence type="ECO:0000256" key="2">
    <source>
        <dbReference type="ARBA" id="ARBA00022884"/>
    </source>
</evidence>
<dbReference type="OrthoDB" id="272703at2759"/>
<proteinExistence type="predicted"/>
<feature type="compositionally biased region" description="Basic and acidic residues" evidence="4">
    <location>
        <begin position="126"/>
        <end position="139"/>
    </location>
</feature>
<feature type="region of interest" description="Disordered" evidence="4">
    <location>
        <begin position="1"/>
        <end position="257"/>
    </location>
</feature>
<keyword evidence="7" id="KW-1185">Reference proteome</keyword>
<keyword evidence="3" id="KW-0539">Nucleus</keyword>
<dbReference type="Gene3D" id="1.10.20.70">
    <property type="entry name" value="Transcription termination and cleavage factor, C-terminal domain"/>
    <property type="match status" value="1"/>
</dbReference>
<evidence type="ECO:0000313" key="7">
    <source>
        <dbReference type="Proteomes" id="UP000677054"/>
    </source>
</evidence>
<protein>
    <recommendedName>
        <fullName evidence="5">Transcription termination and cleavage factor C-terminal domain-containing protein</fullName>
    </recommendedName>
</protein>
<dbReference type="PANTHER" id="PTHR45735:SF2">
    <property type="entry name" value="CLEAVAGE STIMULATION FACTOR SUBUNIT 2"/>
    <property type="match status" value="1"/>
</dbReference>
<keyword evidence="2" id="KW-0694">RNA-binding</keyword>
<sequence length="299" mass="31353">MLHKSQKPPPVLEPPVSKPFSRPQVDLGAPGGPLQPPGPEFGLSGPGQQRPFRPQRDDDFGPSRGMMGDPMGPPGSRGPPGPAPFRSGPPSSSLGNHPPMGFNDMQDMDLRQRGRARPGPPGSGDMDMRGPPRGGDMDLRQMPGGPGPGPRATMMGDVTASGPRDPRLGGPPSRPPGMDFDRFSGDKIPPHDRFAGSAGNDRDMRDGRYDPRLERGGGVMEGNRPPVSAGGGIPGLGPMPKFSLPSGAAPAAGQSPDQEKAALIMQVLQLSDEQIALLPQEQRHSIMVLKSQIAKSANP</sequence>
<dbReference type="Pfam" id="PF14304">
    <property type="entry name" value="CSTF_C"/>
    <property type="match status" value="1"/>
</dbReference>
<dbReference type="PANTHER" id="PTHR45735">
    <property type="entry name" value="CLEAVAGE STIMULATION FACTOR SUBUNIT 2"/>
    <property type="match status" value="1"/>
</dbReference>
<feature type="compositionally biased region" description="Basic and acidic residues" evidence="4">
    <location>
        <begin position="179"/>
        <end position="215"/>
    </location>
</feature>
<dbReference type="EMBL" id="CAJPEV010000386">
    <property type="protein sequence ID" value="CAG0884717.1"/>
    <property type="molecule type" value="Genomic_DNA"/>
</dbReference>
<dbReference type="Proteomes" id="UP000677054">
    <property type="component" value="Unassembled WGS sequence"/>
</dbReference>
<dbReference type="FunFam" id="1.10.20.70:FF:000001">
    <property type="entry name" value="Cleavage stimulation factor subunit 2"/>
    <property type="match status" value="1"/>
</dbReference>
<accession>A0A7R8X382</accession>
<feature type="compositionally biased region" description="Pro residues" evidence="4">
    <location>
        <begin position="7"/>
        <end position="17"/>
    </location>
</feature>
<dbReference type="GO" id="GO:0031124">
    <property type="term" value="P:mRNA 3'-end processing"/>
    <property type="evidence" value="ECO:0007669"/>
    <property type="project" value="InterPro"/>
</dbReference>
<dbReference type="EMBL" id="LR899903">
    <property type="protein sequence ID" value="CAD7243198.1"/>
    <property type="molecule type" value="Genomic_DNA"/>
</dbReference>